<dbReference type="Proteomes" id="UP000249260">
    <property type="component" value="Unassembled WGS sequence"/>
</dbReference>
<dbReference type="EMBL" id="QLUW01000001">
    <property type="protein sequence ID" value="RAP77192.1"/>
    <property type="molecule type" value="Genomic_DNA"/>
</dbReference>
<name>A0A328U534_9BACL</name>
<dbReference type="AlphaFoldDB" id="A0A328U534"/>
<gene>
    <name evidence="1" type="ORF">DL346_01440</name>
</gene>
<proteinExistence type="predicted"/>
<sequence length="125" mass="14624">MPEFHHSRIKGITANALIYWDEQDQEVCIDFSECRSNWVHYVNASDSFEGNNRSIETTNCVGCRDAFANPMYIEFYTVPRTRFVFPYKKNIIEQLRSLNSGKAYAFFKEINNLLMKNGWSTFDLG</sequence>
<organism evidence="1 2">
    <name type="scientific">Paenibacillus montanisoli</name>
    <dbReference type="NCBI Taxonomy" id="2081970"/>
    <lineage>
        <taxon>Bacteria</taxon>
        <taxon>Bacillati</taxon>
        <taxon>Bacillota</taxon>
        <taxon>Bacilli</taxon>
        <taxon>Bacillales</taxon>
        <taxon>Paenibacillaceae</taxon>
        <taxon>Paenibacillus</taxon>
    </lineage>
</organism>
<evidence type="ECO:0000313" key="1">
    <source>
        <dbReference type="EMBL" id="RAP77192.1"/>
    </source>
</evidence>
<comment type="caution">
    <text evidence="1">The sequence shown here is derived from an EMBL/GenBank/DDBJ whole genome shotgun (WGS) entry which is preliminary data.</text>
</comment>
<reference evidence="1 2" key="1">
    <citation type="submission" date="2018-06" db="EMBL/GenBank/DDBJ databases">
        <title>Paenibacillus montanisoli sp. nov., isolated from mountain area soil.</title>
        <authorList>
            <person name="Wu M."/>
        </authorList>
    </citation>
    <scope>NUCLEOTIDE SEQUENCE [LARGE SCALE GENOMIC DNA]</scope>
    <source>
        <strain evidence="1 2">RA17</strain>
    </source>
</reference>
<keyword evidence="2" id="KW-1185">Reference proteome</keyword>
<evidence type="ECO:0000313" key="2">
    <source>
        <dbReference type="Proteomes" id="UP000249260"/>
    </source>
</evidence>
<accession>A0A328U534</accession>
<protein>
    <submittedName>
        <fullName evidence="1">Uncharacterized protein</fullName>
    </submittedName>
</protein>